<name>A0A939K270_9BACT</name>
<keyword evidence="1" id="KW-0677">Repeat</keyword>
<proteinExistence type="predicted"/>
<dbReference type="SUPFAM" id="SSF50494">
    <property type="entry name" value="Trypsin-like serine proteases"/>
    <property type="match status" value="1"/>
</dbReference>
<comment type="caution">
    <text evidence="3">The sequence shown here is derived from an EMBL/GenBank/DDBJ whole genome shotgun (WGS) entry which is preliminary data.</text>
</comment>
<dbReference type="AlphaFoldDB" id="A0A939K270"/>
<evidence type="ECO:0000313" key="4">
    <source>
        <dbReference type="Proteomes" id="UP000664034"/>
    </source>
</evidence>
<dbReference type="Gene3D" id="2.40.10.10">
    <property type="entry name" value="Trypsin-like serine proteases"/>
    <property type="match status" value="2"/>
</dbReference>
<dbReference type="InterPro" id="IPR009003">
    <property type="entry name" value="Peptidase_S1_PA"/>
</dbReference>
<dbReference type="Proteomes" id="UP000664034">
    <property type="component" value="Unassembled WGS sequence"/>
</dbReference>
<accession>A0A939K270</accession>
<dbReference type="InterPro" id="IPR027417">
    <property type="entry name" value="P-loop_NTPase"/>
</dbReference>
<dbReference type="Pfam" id="PF24883">
    <property type="entry name" value="NPHP3_N"/>
    <property type="match status" value="1"/>
</dbReference>
<dbReference type="SUPFAM" id="SSF52540">
    <property type="entry name" value="P-loop containing nucleoside triphosphate hydrolases"/>
    <property type="match status" value="1"/>
</dbReference>
<feature type="domain" description="Nephrocystin 3-like N-terminal" evidence="2">
    <location>
        <begin position="387"/>
        <end position="504"/>
    </location>
</feature>
<dbReference type="EMBL" id="JAFMYV010000002">
    <property type="protein sequence ID" value="MBO0935994.1"/>
    <property type="molecule type" value="Genomic_DNA"/>
</dbReference>
<reference evidence="3" key="1">
    <citation type="submission" date="2021-03" db="EMBL/GenBank/DDBJ databases">
        <title>Fibrella sp. HMF5335 genome sequencing and assembly.</title>
        <authorList>
            <person name="Kang H."/>
            <person name="Kim H."/>
            <person name="Bae S."/>
            <person name="Joh K."/>
        </authorList>
    </citation>
    <scope>NUCLEOTIDE SEQUENCE</scope>
    <source>
        <strain evidence="3">HMF5335</strain>
    </source>
</reference>
<dbReference type="InterPro" id="IPR043504">
    <property type="entry name" value="Peptidase_S1_PA_chymotrypsin"/>
</dbReference>
<dbReference type="InterPro" id="IPR056884">
    <property type="entry name" value="NPHP3-like_N"/>
</dbReference>
<evidence type="ECO:0000256" key="1">
    <source>
        <dbReference type="ARBA" id="ARBA00022737"/>
    </source>
</evidence>
<protein>
    <submittedName>
        <fullName evidence="3">Trypsin-like peptidase domain-containing protein</fullName>
    </submittedName>
</protein>
<sequence>MLPIDQIVKALRLSRDEFATLFLQAQVGRPTRMNFEAVAQTAMGDEAFRLGLTYALGQGFLMQLLKGIVDDQRDDGTLASEMLMKGAEGSADLQAMVNVVNGFGLPKAMAYRLLNGMKWACKVHVDGQERGTGILIGPNLVLTAWHVVVDLYQLNQSNPSERIPDKQAANRLQVEFDNYDGYLNGTLMLRPATSLMVNAHKDWSVCFKTCHEQELLKTIPPVLTELKDCWDYAVIRLARPIGAERRWANLDPNAVVPRNGQRVMVFQHPQGKSLKFDEGPIAAPAVANPAVFPGLRFLHQANTLPGSSGGPCFDQDFMLFGLHQGEWPTKPTEPKLNRGVPIAGIEAHIRQVIGTLPGPDPADSSIWTLGESERNMPVLGCDEFQSTIWQSVLSGQYRLFVVNGMPGSGKTFRTRVLTAMLPASGHLIIRLNGESVSKKSAAELVDTIAHQASQPSPALVAQVDMNTTAAAWLRAEVLPKLLQVLEQARQGRMVWLVLTDLNSYNIDGSLATDLLTLLYEQVATLDWLRIVLDGMRGDLPDQISQWQLPLQVAPTLEVKDIVSYFRRRLAAENSAVDDTAIMAMSKTLFRMYQTAQNTGLDKATRQLATDLLDCYTDLRQAIDESI</sequence>
<evidence type="ECO:0000259" key="2">
    <source>
        <dbReference type="Pfam" id="PF24883"/>
    </source>
</evidence>
<organism evidence="3 4">
    <name type="scientific">Fibrella rubiginis</name>
    <dbReference type="NCBI Taxonomy" id="2817060"/>
    <lineage>
        <taxon>Bacteria</taxon>
        <taxon>Pseudomonadati</taxon>
        <taxon>Bacteroidota</taxon>
        <taxon>Cytophagia</taxon>
        <taxon>Cytophagales</taxon>
        <taxon>Spirosomataceae</taxon>
        <taxon>Fibrella</taxon>
    </lineage>
</organism>
<keyword evidence="4" id="KW-1185">Reference proteome</keyword>
<dbReference type="RefSeq" id="WP_207363542.1">
    <property type="nucleotide sequence ID" value="NZ_JAFMYV010000002.1"/>
</dbReference>
<evidence type="ECO:0000313" key="3">
    <source>
        <dbReference type="EMBL" id="MBO0935994.1"/>
    </source>
</evidence>
<dbReference type="Pfam" id="PF13365">
    <property type="entry name" value="Trypsin_2"/>
    <property type="match status" value="1"/>
</dbReference>
<gene>
    <name evidence="3" type="ORF">J2I47_05495</name>
</gene>